<feature type="domain" description="Radical SAM core" evidence="1">
    <location>
        <begin position="239"/>
        <end position="339"/>
    </location>
</feature>
<dbReference type="GO" id="GO:0051536">
    <property type="term" value="F:iron-sulfur cluster binding"/>
    <property type="evidence" value="ECO:0007669"/>
    <property type="project" value="InterPro"/>
</dbReference>
<evidence type="ECO:0000259" key="1">
    <source>
        <dbReference type="Pfam" id="PF04055"/>
    </source>
</evidence>
<sequence length="341" mass="39740">MYEESVIIKDWRNVDLSFGLIYPNSYKLGISSYSIRLLYHLINSRERTVCERIYLPEKIRFPASKDLSSIDRLRSIENKVLPKDFDILGFSVHYENDYRNILWILDKSQIPLDAKKRYDSYLHNAINYPLIIGGGPVVTSNPLPLSKVFDLFFIGDAEPNLNVFFDVFMDYKLKKINFQAFLDRVKNIEGIFIPALDNKTNRAVLKNLDESPTPQFQLLAKNDNNNNNNKIFEENYFVEVNRGCPYQCKFCLSSFHNSPFRNKSYEEIIKTIEEGIKYSNFRKISLIGSCISSHPKFVEICEFLINKDKNFSIPSIRLEHITPKIIKVFEENDVKTITIAP</sequence>
<organism evidence="3">
    <name type="scientific">marine sediment metagenome</name>
    <dbReference type="NCBI Taxonomy" id="412755"/>
    <lineage>
        <taxon>unclassified sequences</taxon>
        <taxon>metagenomes</taxon>
        <taxon>ecological metagenomes</taxon>
    </lineage>
</organism>
<dbReference type="InterPro" id="IPR023404">
    <property type="entry name" value="rSAM_horseshoe"/>
</dbReference>
<dbReference type="SFLD" id="SFLDS00029">
    <property type="entry name" value="Radical_SAM"/>
    <property type="match status" value="1"/>
</dbReference>
<accession>X1RUB2</accession>
<dbReference type="InterPro" id="IPR045784">
    <property type="entry name" value="Radical_SAM_N2"/>
</dbReference>
<feature type="domain" description="Radical SAM" evidence="2">
    <location>
        <begin position="35"/>
        <end position="194"/>
    </location>
</feature>
<proteinExistence type="predicted"/>
<dbReference type="Pfam" id="PF04055">
    <property type="entry name" value="Radical_SAM"/>
    <property type="match status" value="1"/>
</dbReference>
<protein>
    <submittedName>
        <fullName evidence="3">Uncharacterized protein</fullName>
    </submittedName>
</protein>
<dbReference type="PANTHER" id="PTHR42731:SF5">
    <property type="entry name" value="RADICAL SAM DOMAIN PROTEIN"/>
    <property type="match status" value="1"/>
</dbReference>
<dbReference type="Pfam" id="PF19864">
    <property type="entry name" value="Radical_SAM_N2"/>
    <property type="match status" value="1"/>
</dbReference>
<dbReference type="Gene3D" id="3.80.30.20">
    <property type="entry name" value="tm_1862 like domain"/>
    <property type="match status" value="1"/>
</dbReference>
<dbReference type="InterPro" id="IPR007197">
    <property type="entry name" value="rSAM"/>
</dbReference>
<dbReference type="InterPro" id="IPR058240">
    <property type="entry name" value="rSAM_sf"/>
</dbReference>
<dbReference type="PANTHER" id="PTHR42731">
    <property type="entry name" value="SLL1084 PROTEIN"/>
    <property type="match status" value="1"/>
</dbReference>
<dbReference type="AlphaFoldDB" id="X1RUB2"/>
<comment type="caution">
    <text evidence="3">The sequence shown here is derived from an EMBL/GenBank/DDBJ whole genome shotgun (WGS) entry which is preliminary data.</text>
</comment>
<feature type="non-terminal residue" evidence="3">
    <location>
        <position position="341"/>
    </location>
</feature>
<reference evidence="3" key="1">
    <citation type="journal article" date="2014" name="Front. Microbiol.">
        <title>High frequency of phylogenetically diverse reductive dehalogenase-homologous genes in deep subseafloor sedimentary metagenomes.</title>
        <authorList>
            <person name="Kawai M."/>
            <person name="Futagami T."/>
            <person name="Toyoda A."/>
            <person name="Takaki Y."/>
            <person name="Nishi S."/>
            <person name="Hori S."/>
            <person name="Arai W."/>
            <person name="Tsubouchi T."/>
            <person name="Morono Y."/>
            <person name="Uchiyama I."/>
            <person name="Ito T."/>
            <person name="Fujiyama A."/>
            <person name="Inagaki F."/>
            <person name="Takami H."/>
        </authorList>
    </citation>
    <scope>NUCLEOTIDE SEQUENCE</scope>
    <source>
        <strain evidence="3">Expedition CK06-06</strain>
    </source>
</reference>
<dbReference type="SFLD" id="SFLDG01082">
    <property type="entry name" value="B12-binding_domain_containing"/>
    <property type="match status" value="1"/>
</dbReference>
<dbReference type="SUPFAM" id="SSF102114">
    <property type="entry name" value="Radical SAM enzymes"/>
    <property type="match status" value="1"/>
</dbReference>
<gene>
    <name evidence="3" type="ORF">S12H4_07162</name>
</gene>
<name>X1RUB2_9ZZZZ</name>
<dbReference type="EMBL" id="BARW01002604">
    <property type="protein sequence ID" value="GAI59069.1"/>
    <property type="molecule type" value="Genomic_DNA"/>
</dbReference>
<dbReference type="GO" id="GO:0003824">
    <property type="term" value="F:catalytic activity"/>
    <property type="evidence" value="ECO:0007669"/>
    <property type="project" value="InterPro"/>
</dbReference>
<evidence type="ECO:0000313" key="3">
    <source>
        <dbReference type="EMBL" id="GAI59069.1"/>
    </source>
</evidence>
<evidence type="ECO:0000259" key="2">
    <source>
        <dbReference type="Pfam" id="PF19864"/>
    </source>
</evidence>